<organism evidence="2 3">
    <name type="scientific">Oesophagostomum dentatum</name>
    <name type="common">Nodular worm</name>
    <dbReference type="NCBI Taxonomy" id="61180"/>
    <lineage>
        <taxon>Eukaryota</taxon>
        <taxon>Metazoa</taxon>
        <taxon>Ecdysozoa</taxon>
        <taxon>Nematoda</taxon>
        <taxon>Chromadorea</taxon>
        <taxon>Rhabditida</taxon>
        <taxon>Rhabditina</taxon>
        <taxon>Rhabditomorpha</taxon>
        <taxon>Strongyloidea</taxon>
        <taxon>Strongylidae</taxon>
        <taxon>Oesophagostomum</taxon>
    </lineage>
</organism>
<dbReference type="GO" id="GO:0008429">
    <property type="term" value="F:phosphatidylethanolamine binding"/>
    <property type="evidence" value="ECO:0007669"/>
    <property type="project" value="TreeGrafter"/>
</dbReference>
<dbReference type="Pfam" id="PF00168">
    <property type="entry name" value="C2"/>
    <property type="match status" value="1"/>
</dbReference>
<name>A0A0B1SIL9_OESDE</name>
<proteinExistence type="predicted"/>
<dbReference type="EMBL" id="KN575426">
    <property type="protein sequence ID" value="KHJ83055.1"/>
    <property type="molecule type" value="Genomic_DNA"/>
</dbReference>
<sequence>VKTVNPLFQSKFLFFVRHPEGQELKFEAFDDGTRKSLGTLTLPLNQLIKEPQMEYYQQTFMLTWGVHQCPMVLTVRLRGFEAAGKKPDIVKENAFSGEILIPHKS</sequence>
<evidence type="ECO:0000313" key="3">
    <source>
        <dbReference type="Proteomes" id="UP000053660"/>
    </source>
</evidence>
<accession>A0A0B1SIL9</accession>
<dbReference type="GO" id="GO:0005544">
    <property type="term" value="F:calcium-dependent phospholipid binding"/>
    <property type="evidence" value="ECO:0007669"/>
    <property type="project" value="TreeGrafter"/>
</dbReference>
<dbReference type="InterPro" id="IPR000008">
    <property type="entry name" value="C2_dom"/>
</dbReference>
<dbReference type="SUPFAM" id="SSF49562">
    <property type="entry name" value="C2 domain (Calcium/lipid-binding domain, CaLB)"/>
    <property type="match status" value="1"/>
</dbReference>
<dbReference type="PANTHER" id="PTHR45761:SF1">
    <property type="entry name" value="EXTENDED SYNAPTOTAGMIN-LIKE PROTEIN 2, ISOFORM C"/>
    <property type="match status" value="1"/>
</dbReference>
<dbReference type="GO" id="GO:0031210">
    <property type="term" value="F:phosphatidylcholine binding"/>
    <property type="evidence" value="ECO:0007669"/>
    <property type="project" value="TreeGrafter"/>
</dbReference>
<protein>
    <recommendedName>
        <fullName evidence="1">C2 domain-containing protein</fullName>
    </recommendedName>
</protein>
<dbReference type="InterPro" id="IPR035892">
    <property type="entry name" value="C2_domain_sf"/>
</dbReference>
<evidence type="ECO:0000313" key="2">
    <source>
        <dbReference type="EMBL" id="KHJ83055.1"/>
    </source>
</evidence>
<feature type="non-terminal residue" evidence="2">
    <location>
        <position position="1"/>
    </location>
</feature>
<dbReference type="GO" id="GO:0035091">
    <property type="term" value="F:phosphatidylinositol binding"/>
    <property type="evidence" value="ECO:0007669"/>
    <property type="project" value="TreeGrafter"/>
</dbReference>
<dbReference type="GO" id="GO:0005789">
    <property type="term" value="C:endoplasmic reticulum membrane"/>
    <property type="evidence" value="ECO:0007669"/>
    <property type="project" value="TreeGrafter"/>
</dbReference>
<feature type="domain" description="C2" evidence="1">
    <location>
        <begin position="2"/>
        <end position="52"/>
    </location>
</feature>
<dbReference type="Proteomes" id="UP000053660">
    <property type="component" value="Unassembled WGS sequence"/>
</dbReference>
<dbReference type="GO" id="GO:0005509">
    <property type="term" value="F:calcium ion binding"/>
    <property type="evidence" value="ECO:0007669"/>
    <property type="project" value="TreeGrafter"/>
</dbReference>
<keyword evidence="3" id="KW-1185">Reference proteome</keyword>
<dbReference type="Gene3D" id="2.60.40.150">
    <property type="entry name" value="C2 domain"/>
    <property type="match status" value="1"/>
</dbReference>
<reference evidence="2 3" key="1">
    <citation type="submission" date="2014-03" db="EMBL/GenBank/DDBJ databases">
        <title>Draft genome of the hookworm Oesophagostomum dentatum.</title>
        <authorList>
            <person name="Mitreva M."/>
        </authorList>
    </citation>
    <scope>NUCLEOTIDE SEQUENCE [LARGE SCALE GENOMIC DNA]</scope>
    <source>
        <strain evidence="2 3">OD-Hann</strain>
    </source>
</reference>
<dbReference type="InterPro" id="IPR051634">
    <property type="entry name" value="Extended_Synaptotagmin"/>
</dbReference>
<dbReference type="OrthoDB" id="1029639at2759"/>
<evidence type="ECO:0000259" key="1">
    <source>
        <dbReference type="Pfam" id="PF00168"/>
    </source>
</evidence>
<dbReference type="AlphaFoldDB" id="A0A0B1SIL9"/>
<gene>
    <name evidence="2" type="ORF">OESDEN_17249</name>
</gene>
<dbReference type="PANTHER" id="PTHR45761">
    <property type="entry name" value="EXTENDED SYNAPTOTAGMIN-LIKE PROTEIN 2, ISOFORM C"/>
    <property type="match status" value="1"/>
</dbReference>